<feature type="binding site" evidence="6">
    <location>
        <position position="80"/>
    </location>
    <ligand>
        <name>S-adenosyl-L-methionine</name>
        <dbReference type="ChEBI" id="CHEBI:59789"/>
    </ligand>
</feature>
<dbReference type="PANTHER" id="PTHR31760">
    <property type="entry name" value="S-ADENOSYL-L-METHIONINE-DEPENDENT METHYLTRANSFERASES SUPERFAMILY PROTEIN"/>
    <property type="match status" value="1"/>
</dbReference>
<dbReference type="Proteomes" id="UP000504693">
    <property type="component" value="Chromosome"/>
</dbReference>
<gene>
    <name evidence="6 7" type="primary">rsmG</name>
    <name evidence="7" type="ORF">HQR01_05730</name>
</gene>
<organism evidence="7 8">
    <name type="scientific">Erythrobacter mangrovi</name>
    <dbReference type="NCBI Taxonomy" id="2739433"/>
    <lineage>
        <taxon>Bacteria</taxon>
        <taxon>Pseudomonadati</taxon>
        <taxon>Pseudomonadota</taxon>
        <taxon>Alphaproteobacteria</taxon>
        <taxon>Sphingomonadales</taxon>
        <taxon>Erythrobacteraceae</taxon>
        <taxon>Erythrobacter/Porphyrobacter group</taxon>
        <taxon>Erythrobacter</taxon>
    </lineage>
</organism>
<dbReference type="GO" id="GO:0070043">
    <property type="term" value="F:rRNA (guanine-N7-)-methyltransferase activity"/>
    <property type="evidence" value="ECO:0007669"/>
    <property type="project" value="UniProtKB-UniRule"/>
</dbReference>
<comment type="catalytic activity">
    <reaction evidence="6">
        <text>guanosine(527) in 16S rRNA + S-adenosyl-L-methionine = N(7)-methylguanosine(527) in 16S rRNA + S-adenosyl-L-homocysteine</text>
        <dbReference type="Rhea" id="RHEA:42732"/>
        <dbReference type="Rhea" id="RHEA-COMP:10209"/>
        <dbReference type="Rhea" id="RHEA-COMP:10210"/>
        <dbReference type="ChEBI" id="CHEBI:57856"/>
        <dbReference type="ChEBI" id="CHEBI:59789"/>
        <dbReference type="ChEBI" id="CHEBI:74269"/>
        <dbReference type="ChEBI" id="CHEBI:74480"/>
        <dbReference type="EC" id="2.1.1.170"/>
    </reaction>
</comment>
<dbReference type="PANTHER" id="PTHR31760:SF0">
    <property type="entry name" value="S-ADENOSYL-L-METHIONINE-DEPENDENT METHYLTRANSFERASES SUPERFAMILY PROTEIN"/>
    <property type="match status" value="1"/>
</dbReference>
<dbReference type="InterPro" id="IPR029063">
    <property type="entry name" value="SAM-dependent_MTases_sf"/>
</dbReference>
<dbReference type="Pfam" id="PF02527">
    <property type="entry name" value="GidB"/>
    <property type="match status" value="1"/>
</dbReference>
<name>A0A7D3XR17_9SPHN</name>
<feature type="binding site" evidence="6">
    <location>
        <position position="75"/>
    </location>
    <ligand>
        <name>S-adenosyl-L-methionine</name>
        <dbReference type="ChEBI" id="CHEBI:59789"/>
    </ligand>
</feature>
<accession>A0A7D3XR17</accession>
<evidence type="ECO:0000256" key="3">
    <source>
        <dbReference type="ARBA" id="ARBA00022603"/>
    </source>
</evidence>
<dbReference type="SUPFAM" id="SSF53335">
    <property type="entry name" value="S-adenosyl-L-methionine-dependent methyltransferases"/>
    <property type="match status" value="1"/>
</dbReference>
<evidence type="ECO:0000313" key="7">
    <source>
        <dbReference type="EMBL" id="QKG70911.1"/>
    </source>
</evidence>
<evidence type="ECO:0000256" key="6">
    <source>
        <dbReference type="HAMAP-Rule" id="MF_00074"/>
    </source>
</evidence>
<comment type="function">
    <text evidence="6">Specifically methylates the N7 position of guanine in position 527 of 16S rRNA.</text>
</comment>
<evidence type="ECO:0000256" key="5">
    <source>
        <dbReference type="ARBA" id="ARBA00022691"/>
    </source>
</evidence>
<feature type="binding site" evidence="6">
    <location>
        <position position="140"/>
    </location>
    <ligand>
        <name>S-adenosyl-L-methionine</name>
        <dbReference type="ChEBI" id="CHEBI:59789"/>
    </ligand>
</feature>
<sequence length="209" mass="23350">MIETEEQARAYVAGLCDGRAMVRLERLVTALGEENERQNLVARNSLSMVWQRHIADSAQLLNRDDLGVGPWLDLGSGAGFPGLVIAAMRPELPVILVESRKRRIEWLAHCVQLLGLGECRIEGRRLELVESFPARVISARAFAPLDRLLRLSARFSTSDTRWLLPKGRSAEQEVQGLTESLRQMFHVEHSLTDPEAGIVIGCGQWKETA</sequence>
<dbReference type="Gene3D" id="3.40.50.150">
    <property type="entry name" value="Vaccinia Virus protein VP39"/>
    <property type="match status" value="1"/>
</dbReference>
<keyword evidence="3 6" id="KW-0489">Methyltransferase</keyword>
<dbReference type="RefSeq" id="WP_173213363.1">
    <property type="nucleotide sequence ID" value="NZ_CP053921.1"/>
</dbReference>
<evidence type="ECO:0000256" key="4">
    <source>
        <dbReference type="ARBA" id="ARBA00022679"/>
    </source>
</evidence>
<evidence type="ECO:0000313" key="8">
    <source>
        <dbReference type="Proteomes" id="UP000504693"/>
    </source>
</evidence>
<feature type="binding site" evidence="6">
    <location>
        <begin position="126"/>
        <end position="127"/>
    </location>
    <ligand>
        <name>S-adenosyl-L-methionine</name>
        <dbReference type="ChEBI" id="CHEBI:59789"/>
    </ligand>
</feature>
<dbReference type="KEGG" id="emv:HQR01_05730"/>
<dbReference type="EC" id="2.1.1.170" evidence="6"/>
<evidence type="ECO:0000256" key="2">
    <source>
        <dbReference type="ARBA" id="ARBA00022552"/>
    </source>
</evidence>
<keyword evidence="5 6" id="KW-0949">S-adenosyl-L-methionine</keyword>
<dbReference type="EMBL" id="CP053921">
    <property type="protein sequence ID" value="QKG70911.1"/>
    <property type="molecule type" value="Genomic_DNA"/>
</dbReference>
<dbReference type="InterPro" id="IPR003682">
    <property type="entry name" value="rRNA_ssu_MeTfrase_G"/>
</dbReference>
<protein>
    <recommendedName>
        <fullName evidence="6">Ribosomal RNA small subunit methyltransferase G</fullName>
        <ecNumber evidence="6">2.1.1.170</ecNumber>
    </recommendedName>
    <alternativeName>
        <fullName evidence="6">16S rRNA 7-methylguanosine methyltransferase</fullName>
        <shortName evidence="6">16S rRNA m7G methyltransferase</shortName>
    </alternativeName>
</protein>
<comment type="caution">
    <text evidence="6">Lacks conserved residue(s) required for the propagation of feature annotation.</text>
</comment>
<proteinExistence type="inferred from homology"/>
<keyword evidence="1 6" id="KW-0963">Cytoplasm</keyword>
<comment type="similarity">
    <text evidence="6">Belongs to the methyltransferase superfamily. RNA methyltransferase RsmG family.</text>
</comment>
<dbReference type="HAMAP" id="MF_00074">
    <property type="entry name" value="16SrRNA_methyltr_G"/>
    <property type="match status" value="1"/>
</dbReference>
<keyword evidence="2 6" id="KW-0698">rRNA processing</keyword>
<keyword evidence="4 6" id="KW-0808">Transferase</keyword>
<reference evidence="7 8" key="1">
    <citation type="submission" date="2020-05" db="EMBL/GenBank/DDBJ databases">
        <title>Erythrobacter mangrovi sp. nov., isolated from rhizosphere soil of mangrove plant (Kandelia candel).</title>
        <authorList>
            <person name="Ye Y.H."/>
        </authorList>
    </citation>
    <scope>NUCLEOTIDE SEQUENCE [LARGE SCALE GENOMIC DNA]</scope>
    <source>
        <strain evidence="7 8">EB310</strain>
    </source>
</reference>
<dbReference type="NCBIfam" id="TIGR00138">
    <property type="entry name" value="rsmG_gidB"/>
    <property type="match status" value="1"/>
</dbReference>
<evidence type="ECO:0000256" key="1">
    <source>
        <dbReference type="ARBA" id="ARBA00022490"/>
    </source>
</evidence>
<dbReference type="AlphaFoldDB" id="A0A7D3XR17"/>
<keyword evidence="8" id="KW-1185">Reference proteome</keyword>
<dbReference type="GO" id="GO:0005829">
    <property type="term" value="C:cytosol"/>
    <property type="evidence" value="ECO:0007669"/>
    <property type="project" value="TreeGrafter"/>
</dbReference>
<comment type="subcellular location">
    <subcellularLocation>
        <location evidence="6">Cytoplasm</location>
    </subcellularLocation>
</comment>